<evidence type="ECO:0000313" key="2">
    <source>
        <dbReference type="Proteomes" id="UP000694044"/>
    </source>
</evidence>
<gene>
    <name evidence="1" type="ORF">PHYPSEUDO_006016</name>
</gene>
<organism evidence="1 2">
    <name type="scientific">Phytophthora pseudosyringae</name>
    <dbReference type="NCBI Taxonomy" id="221518"/>
    <lineage>
        <taxon>Eukaryota</taxon>
        <taxon>Sar</taxon>
        <taxon>Stramenopiles</taxon>
        <taxon>Oomycota</taxon>
        <taxon>Peronosporomycetes</taxon>
        <taxon>Peronosporales</taxon>
        <taxon>Peronosporaceae</taxon>
        <taxon>Phytophthora</taxon>
    </lineage>
</organism>
<proteinExistence type="predicted"/>
<dbReference type="Proteomes" id="UP000694044">
    <property type="component" value="Unassembled WGS sequence"/>
</dbReference>
<keyword evidence="2" id="KW-1185">Reference proteome</keyword>
<dbReference type="AlphaFoldDB" id="A0A8T1VML2"/>
<sequence length="787" mass="89909">MPLAAETAEYYYAKRKKVAHEIYGFLSPWCVFVEDKIDYKWPKREEDYWAEPRRRLEVYLPTRGDTNWGEPIYPNDQAFLTHLRKIREALALLAAVAHFDPTAWKCILELYCDVEFGEVGEELFEELVPAEFVLFILQDNDKYPATLQEEIVQFCGTDQREHPSALYLEALNRIATLDGERLSDGRGVNIEIPVRVIFLNDFATPRDGPIEELLAIQRAERAVREEWDSYNRRLNRDEVECGPLRCTFVLEPLLADFGDNRITSRTADTVQRVVAENMWCSQLYLWVSIDREPMTNARATTIVLGQIMASLFDRTRRSPELANTNYHYKLTDSRHILRPLQLGSINFECEAALRPCDFAPMHSAMVVNQTTKQLSMRLYMVPDDSTGSTGWWEWIAYAFFSKRARSCSALESLALISIGRLTPADVEAFSAVMTSDHPEETLFHCPRGTVDERDATLKAEAPIRWQFDGEGQPVMSSSELRFPTATNSVRTFSDDGTSKWVNVLIPGYGRCHVRRTDLMFDTESISDGSGGVTTLKIGFHKYDPSISSGVPQFLEVVGVSLKSLTLDGPMDKMNTNAIIRSCPNLEELSLCGFCIGAQLDFSKFHANNEPLPFLSCNWADVGSLSKALSATNSALCKCVRRLRIRLKNRQATWGHGPGDYNAYNFEGDIKALLHMLETNSTLEFLEVVAPDDRQEHRNAFIEQHRFKDVHWELRPLLKESKLAFLSVTSPMESTKKVKRGWSQPRFNLNRDVLETIFAFGAVPVRRKVFYRQENDEDWETEMVQVVI</sequence>
<name>A0A8T1VML2_9STRA</name>
<evidence type="ECO:0000313" key="1">
    <source>
        <dbReference type="EMBL" id="KAG7381438.1"/>
    </source>
</evidence>
<reference evidence="1" key="1">
    <citation type="submission" date="2021-02" db="EMBL/GenBank/DDBJ databases">
        <authorList>
            <person name="Palmer J.M."/>
        </authorList>
    </citation>
    <scope>NUCLEOTIDE SEQUENCE</scope>
    <source>
        <strain evidence="1">SCRP734</strain>
    </source>
</reference>
<comment type="caution">
    <text evidence="1">The sequence shown here is derived from an EMBL/GenBank/DDBJ whole genome shotgun (WGS) entry which is preliminary data.</text>
</comment>
<dbReference type="EMBL" id="JAGDFM010000246">
    <property type="protein sequence ID" value="KAG7381438.1"/>
    <property type="molecule type" value="Genomic_DNA"/>
</dbReference>
<accession>A0A8T1VML2</accession>
<protein>
    <submittedName>
        <fullName evidence="1">Uncharacterized protein</fullName>
    </submittedName>
</protein>
<dbReference type="OrthoDB" id="129399at2759"/>